<evidence type="ECO:0000256" key="5">
    <source>
        <dbReference type="ARBA" id="ARBA00022729"/>
    </source>
</evidence>
<dbReference type="SUPFAM" id="SSF52833">
    <property type="entry name" value="Thioredoxin-like"/>
    <property type="match status" value="4"/>
</dbReference>
<dbReference type="GO" id="GO:0003756">
    <property type="term" value="F:protein disulfide isomerase activity"/>
    <property type="evidence" value="ECO:0007669"/>
    <property type="project" value="UniProtKB-EC"/>
</dbReference>
<accession>A0AAX4HBP0</accession>
<feature type="compositionally biased region" description="Basic residues" evidence="12">
    <location>
        <begin position="510"/>
        <end position="519"/>
    </location>
</feature>
<dbReference type="CDD" id="cd02982">
    <property type="entry name" value="PDI_b'_family"/>
    <property type="match status" value="1"/>
</dbReference>
<gene>
    <name evidence="15" type="ORF">PUMCH_003310</name>
</gene>
<evidence type="ECO:0000313" key="15">
    <source>
        <dbReference type="EMBL" id="WPK25968.1"/>
    </source>
</evidence>
<feature type="disulfide bond" description="Redox-active" evidence="11">
    <location>
        <begin position="66"/>
        <end position="69"/>
    </location>
</feature>
<feature type="domain" description="Thioredoxin" evidence="14">
    <location>
        <begin position="12"/>
        <end position="162"/>
    </location>
</feature>
<evidence type="ECO:0000256" key="10">
    <source>
        <dbReference type="ARBA" id="ARBA00023284"/>
    </source>
</evidence>
<evidence type="ECO:0000256" key="11">
    <source>
        <dbReference type="PIRSR" id="PIRSR605792-51"/>
    </source>
</evidence>
<dbReference type="PROSITE" id="PS51352">
    <property type="entry name" value="THIOREDOXIN_2"/>
    <property type="match status" value="2"/>
</dbReference>
<evidence type="ECO:0000256" key="4">
    <source>
        <dbReference type="ARBA" id="ARBA00012723"/>
    </source>
</evidence>
<dbReference type="CDD" id="cd02981">
    <property type="entry name" value="PDI_b_family"/>
    <property type="match status" value="1"/>
</dbReference>
<dbReference type="PROSITE" id="PS00194">
    <property type="entry name" value="THIOREDOXIN_1"/>
    <property type="match status" value="2"/>
</dbReference>
<name>A0AAX4HBP0_9ASCO</name>
<dbReference type="AlphaFoldDB" id="A0AAX4HBP0"/>
<dbReference type="PRINTS" id="PR00421">
    <property type="entry name" value="THIOREDOXIN"/>
</dbReference>
<dbReference type="Pfam" id="PF00085">
    <property type="entry name" value="Thioredoxin"/>
    <property type="match status" value="2"/>
</dbReference>
<feature type="compositionally biased region" description="Acidic residues" evidence="12">
    <location>
        <begin position="525"/>
        <end position="547"/>
    </location>
</feature>
<dbReference type="InterPro" id="IPR036249">
    <property type="entry name" value="Thioredoxin-like_sf"/>
</dbReference>
<evidence type="ECO:0000256" key="2">
    <source>
        <dbReference type="ARBA" id="ARBA00004319"/>
    </source>
</evidence>
<keyword evidence="16" id="KW-1185">Reference proteome</keyword>
<evidence type="ECO:0000256" key="9">
    <source>
        <dbReference type="ARBA" id="ARBA00023235"/>
    </source>
</evidence>
<comment type="subcellular location">
    <subcellularLocation>
        <location evidence="2">Endoplasmic reticulum lumen</location>
    </subcellularLocation>
</comment>
<dbReference type="EMBL" id="CP138897">
    <property type="protein sequence ID" value="WPK25968.1"/>
    <property type="molecule type" value="Genomic_DNA"/>
</dbReference>
<dbReference type="PANTHER" id="PTHR18929:SF132">
    <property type="entry name" value="PROTEIN DISULFIDE-ISOMERASE A3"/>
    <property type="match status" value="1"/>
</dbReference>
<sequence>MRFWDFSTKALATLLASVAVVSASGPTDGDAIAPADSAVVKLTASEFESFLTENPLVLTEFFAPWCGYCKQLGPEFALAADSLKDTHPNIRLAQVDCTEEADLCQSHDIKGYPTLKVFRGTSSDEYAGPREAAGIADHMIKLSLPAVQNVQDLDSFLKAADSQTQPFVVQVFPSAAHKSAAASNETYSQLANQERSRFSFFSIAEDDIISKLDKKVNIDLSGKKPKYLVVHPGELDDVRVYEGELEREAFIDWATSAMVPDFGDINRDTYLLYMNSKLPLGYYFYNNAEERLAVDAFFKEQGKKFRGKINFVGLDASQFGRHAEVLNMDPEVVPLFAIQESSGGKKYGVNQTEHPTGPSTKVITSFVEDFLAGKATPIIKSEPLPTQEEIDAQAVTKLVTHNYDEILGDYSKDVFVKYYAPWCGHCKKLAPIWEELAEEFDPEQIVVADIDHTLNDVETPVVIEGYPTLIFYPANGEVNPETGFRKHIMYSGARELEDFIKFIKTSAGTKAKKATSPKAKKADVDEVAIDDEDDVEVAEDDVDHDEL</sequence>
<dbReference type="KEGG" id="asau:88174374"/>
<dbReference type="PANTHER" id="PTHR18929">
    <property type="entry name" value="PROTEIN DISULFIDE ISOMERASE"/>
    <property type="match status" value="1"/>
</dbReference>
<evidence type="ECO:0000313" key="16">
    <source>
        <dbReference type="Proteomes" id="UP001338582"/>
    </source>
</evidence>
<evidence type="ECO:0000256" key="6">
    <source>
        <dbReference type="ARBA" id="ARBA00022737"/>
    </source>
</evidence>
<protein>
    <recommendedName>
        <fullName evidence="4">protein disulfide-isomerase</fullName>
        <ecNumber evidence="4">5.3.4.1</ecNumber>
    </recommendedName>
</protein>
<dbReference type="NCBIfam" id="TIGR01130">
    <property type="entry name" value="ER_PDI_fam"/>
    <property type="match status" value="1"/>
</dbReference>
<evidence type="ECO:0000259" key="14">
    <source>
        <dbReference type="PROSITE" id="PS51352"/>
    </source>
</evidence>
<feature type="region of interest" description="Disordered" evidence="12">
    <location>
        <begin position="508"/>
        <end position="547"/>
    </location>
</feature>
<dbReference type="GO" id="GO:0005788">
    <property type="term" value="C:endoplasmic reticulum lumen"/>
    <property type="evidence" value="ECO:0007669"/>
    <property type="project" value="UniProtKB-SubCell"/>
</dbReference>
<comment type="catalytic activity">
    <reaction evidence="1">
        <text>Catalyzes the rearrangement of -S-S- bonds in proteins.</text>
        <dbReference type="EC" id="5.3.4.1"/>
    </reaction>
</comment>
<keyword evidence="5 13" id="KW-0732">Signal</keyword>
<evidence type="ECO:0000256" key="3">
    <source>
        <dbReference type="ARBA" id="ARBA00006347"/>
    </source>
</evidence>
<dbReference type="Proteomes" id="UP001338582">
    <property type="component" value="Chromosome 4"/>
</dbReference>
<evidence type="ECO:0000256" key="7">
    <source>
        <dbReference type="ARBA" id="ARBA00022824"/>
    </source>
</evidence>
<dbReference type="Gene3D" id="3.40.30.10">
    <property type="entry name" value="Glutaredoxin"/>
    <property type="match status" value="3"/>
</dbReference>
<evidence type="ECO:0000256" key="12">
    <source>
        <dbReference type="SAM" id="MobiDB-lite"/>
    </source>
</evidence>
<reference evidence="15 16" key="1">
    <citation type="submission" date="2023-10" db="EMBL/GenBank/DDBJ databases">
        <title>Draft Genome Sequence of Candida saopaulonensis from a very Premature Infant with Sepsis.</title>
        <authorList>
            <person name="Ning Y."/>
            <person name="Dai R."/>
            <person name="Xiao M."/>
            <person name="Xu Y."/>
            <person name="Yan Q."/>
            <person name="Zhang L."/>
        </authorList>
    </citation>
    <scope>NUCLEOTIDE SEQUENCE [LARGE SCALE GENOMIC DNA]</scope>
    <source>
        <strain evidence="15 16">19XY460</strain>
    </source>
</reference>
<dbReference type="EC" id="5.3.4.1" evidence="4"/>
<keyword evidence="8 11" id="KW-1015">Disulfide bond</keyword>
<dbReference type="InterPro" id="IPR017937">
    <property type="entry name" value="Thioredoxin_CS"/>
</dbReference>
<keyword evidence="7" id="KW-0256">Endoplasmic reticulum</keyword>
<feature type="chain" id="PRO_5043612643" description="protein disulfide-isomerase" evidence="13">
    <location>
        <begin position="24"/>
        <end position="547"/>
    </location>
</feature>
<feature type="signal peptide" evidence="13">
    <location>
        <begin position="1"/>
        <end position="23"/>
    </location>
</feature>
<feature type="disulfide bond" description="Redox-active" evidence="11">
    <location>
        <begin position="423"/>
        <end position="426"/>
    </location>
</feature>
<evidence type="ECO:0000256" key="1">
    <source>
        <dbReference type="ARBA" id="ARBA00001182"/>
    </source>
</evidence>
<dbReference type="RefSeq" id="XP_062878350.1">
    <property type="nucleotide sequence ID" value="XM_063022280.1"/>
</dbReference>
<dbReference type="Pfam" id="PF13848">
    <property type="entry name" value="Thioredoxin_6"/>
    <property type="match status" value="1"/>
</dbReference>
<dbReference type="InterPro" id="IPR013766">
    <property type="entry name" value="Thioredoxin_domain"/>
</dbReference>
<comment type="similarity">
    <text evidence="3">Belongs to the protein disulfide isomerase family.</text>
</comment>
<organism evidence="15 16">
    <name type="scientific">Australozyma saopauloensis</name>
    <dbReference type="NCBI Taxonomy" id="291208"/>
    <lineage>
        <taxon>Eukaryota</taxon>
        <taxon>Fungi</taxon>
        <taxon>Dikarya</taxon>
        <taxon>Ascomycota</taxon>
        <taxon>Saccharomycotina</taxon>
        <taxon>Pichiomycetes</taxon>
        <taxon>Metschnikowiaceae</taxon>
        <taxon>Australozyma</taxon>
    </lineage>
</organism>
<keyword evidence="6" id="KW-0677">Repeat</keyword>
<dbReference type="CDD" id="cd02995">
    <property type="entry name" value="PDI_a_PDI_a'_C"/>
    <property type="match status" value="1"/>
</dbReference>
<evidence type="ECO:0000256" key="13">
    <source>
        <dbReference type="SAM" id="SignalP"/>
    </source>
</evidence>
<dbReference type="GO" id="GO:0034976">
    <property type="term" value="P:response to endoplasmic reticulum stress"/>
    <property type="evidence" value="ECO:0007669"/>
    <property type="project" value="TreeGrafter"/>
</dbReference>
<dbReference type="FunFam" id="3.40.30.10:FF:000017">
    <property type="entry name" value="Protein disulfide-isomerase A4"/>
    <property type="match status" value="1"/>
</dbReference>
<dbReference type="GO" id="GO:0006457">
    <property type="term" value="P:protein folding"/>
    <property type="evidence" value="ECO:0007669"/>
    <property type="project" value="TreeGrafter"/>
</dbReference>
<keyword evidence="10 11" id="KW-0676">Redox-active center</keyword>
<keyword evidence="9" id="KW-0413">Isomerase</keyword>
<feature type="domain" description="Thioredoxin" evidence="14">
    <location>
        <begin position="376"/>
        <end position="508"/>
    </location>
</feature>
<dbReference type="CDD" id="cd02961">
    <property type="entry name" value="PDI_a_family"/>
    <property type="match status" value="1"/>
</dbReference>
<dbReference type="GeneID" id="88174374"/>
<proteinExistence type="inferred from homology"/>
<dbReference type="InterPro" id="IPR005792">
    <property type="entry name" value="Prot_disulphide_isomerase"/>
</dbReference>
<evidence type="ECO:0000256" key="8">
    <source>
        <dbReference type="ARBA" id="ARBA00023157"/>
    </source>
</evidence>